<dbReference type="Gene3D" id="3.40.50.10680">
    <property type="entry name" value="CofD-like domains"/>
    <property type="match status" value="1"/>
</dbReference>
<keyword evidence="5" id="KW-1185">Reference proteome</keyword>
<keyword evidence="1 2" id="KW-0963">Cytoplasm</keyword>
<dbReference type="InterPro" id="IPR002882">
    <property type="entry name" value="CofD"/>
</dbReference>
<dbReference type="Proteomes" id="UP000238937">
    <property type="component" value="Unassembled WGS sequence"/>
</dbReference>
<dbReference type="Pfam" id="PF01933">
    <property type="entry name" value="CofD"/>
    <property type="match status" value="1"/>
</dbReference>
<keyword evidence="3" id="KW-0472">Membrane</keyword>
<comment type="subcellular location">
    <subcellularLocation>
        <location evidence="2">Cytoplasm</location>
    </subcellularLocation>
</comment>
<dbReference type="CDD" id="cd07187">
    <property type="entry name" value="YvcK_like"/>
    <property type="match status" value="1"/>
</dbReference>
<dbReference type="NCBIfam" id="TIGR01826">
    <property type="entry name" value="CofD_related"/>
    <property type="match status" value="1"/>
</dbReference>
<comment type="function">
    <text evidence="2">Required for morphogenesis under gluconeogenic growth conditions.</text>
</comment>
<dbReference type="InterPro" id="IPR038136">
    <property type="entry name" value="CofD-like_dom_sf"/>
</dbReference>
<name>A0A2T1GMY5_9CYAN</name>
<reference evidence="4 5" key="1">
    <citation type="submission" date="2018-03" db="EMBL/GenBank/DDBJ databases">
        <title>The ancient ancestry and fast evolution of plastids.</title>
        <authorList>
            <person name="Moore K.R."/>
            <person name="Magnabosco C."/>
            <person name="Momper L."/>
            <person name="Gold D.A."/>
            <person name="Bosak T."/>
            <person name="Fournier G.P."/>
        </authorList>
    </citation>
    <scope>NUCLEOTIDE SEQUENCE [LARGE SCALE GENOMIC DNA]</scope>
    <source>
        <strain evidence="4 5">CCALA 037</strain>
    </source>
</reference>
<dbReference type="GO" id="GO:0043743">
    <property type="term" value="F:LPPG:FO 2-phospho-L-lactate transferase activity"/>
    <property type="evidence" value="ECO:0007669"/>
    <property type="project" value="InterPro"/>
</dbReference>
<dbReference type="RefSeq" id="WP_106299646.1">
    <property type="nucleotide sequence ID" value="NZ_PVWO01000009.1"/>
</dbReference>
<comment type="similarity">
    <text evidence="2">Belongs to the gluconeogenesis factor family.</text>
</comment>
<evidence type="ECO:0000256" key="1">
    <source>
        <dbReference type="ARBA" id="ARBA00022490"/>
    </source>
</evidence>
<evidence type="ECO:0000256" key="2">
    <source>
        <dbReference type="HAMAP-Rule" id="MF_00973"/>
    </source>
</evidence>
<accession>A0A2T1GMY5</accession>
<organism evidence="4 5">
    <name type="scientific">Chamaesiphon polymorphus CCALA 037</name>
    <dbReference type="NCBI Taxonomy" id="2107692"/>
    <lineage>
        <taxon>Bacteria</taxon>
        <taxon>Bacillati</taxon>
        <taxon>Cyanobacteriota</taxon>
        <taxon>Cyanophyceae</taxon>
        <taxon>Gomontiellales</taxon>
        <taxon>Chamaesiphonaceae</taxon>
        <taxon>Chamaesiphon</taxon>
    </lineage>
</organism>
<comment type="caution">
    <text evidence="4">The sequence shown here is derived from an EMBL/GenBank/DDBJ whole genome shotgun (WGS) entry which is preliminary data.</text>
</comment>
<feature type="transmembrane region" description="Helical" evidence="3">
    <location>
        <begin position="87"/>
        <end position="108"/>
    </location>
</feature>
<proteinExistence type="inferred from homology"/>
<dbReference type="PANTHER" id="PTHR30135:SF3">
    <property type="entry name" value="GLUCONEOGENESIS FACTOR-RELATED"/>
    <property type="match status" value="1"/>
</dbReference>
<sequence>MSIGLFRRAVRNLSRSGSTLPSQSGKYSNVRRLFQWLSPGIFVKRWLLTIYIGVLMTILGLAIWLKLTPIFWLFQIVDRVIEFLARVIPHYLSGPIVLGCGLFLVFWGHSRSLGEISKVLRPDGGETLLDMLWQNRRLNRGPKIVAIGGGTGLSTLLRGLKLYSANLTAIVTVADDGGSSGRLRRDFGVLPPGDIRNCIAALADEEKLLTELFQYRFEAGDGLMGHSFGNLFLTAMSEITGDLERAVVASSKVLAIRGRVLPATLTDVALWAKLADGRTIVGESSIGHSDGQIVEIGCSPANPPALPAAIAAIQEADYIIMGPGSLYTSVISNLLVPEIAQAIAARQVPRIYVCNIMTQPGETTAYTVADHIESIDRACGYKLFDAVLVQKSPPSTSCLQNYAEENSFPVLLDREDVKQLGRSIFSVNVMEEDPTTRYLRHNPRRLAKALIHFYRRAQESAADRSLKVAQIARNIKSA</sequence>
<dbReference type="AlphaFoldDB" id="A0A2T1GMY5"/>
<feature type="transmembrane region" description="Helical" evidence="3">
    <location>
        <begin position="46"/>
        <end position="67"/>
    </location>
</feature>
<protein>
    <recommendedName>
        <fullName evidence="2">Putative gluconeogenesis factor</fullName>
    </recommendedName>
</protein>
<dbReference type="PANTHER" id="PTHR30135">
    <property type="entry name" value="UNCHARACTERIZED PROTEIN YVCK-RELATED"/>
    <property type="match status" value="1"/>
</dbReference>
<dbReference type="InterPro" id="IPR010119">
    <property type="entry name" value="Gluconeogen_factor"/>
</dbReference>
<dbReference type="GO" id="GO:0005737">
    <property type="term" value="C:cytoplasm"/>
    <property type="evidence" value="ECO:0007669"/>
    <property type="project" value="UniProtKB-SubCell"/>
</dbReference>
<gene>
    <name evidence="4" type="ORF">C7B77_01555</name>
</gene>
<dbReference type="HAMAP" id="MF_00973">
    <property type="entry name" value="Gluconeogen_factor"/>
    <property type="match status" value="1"/>
</dbReference>
<keyword evidence="3" id="KW-0812">Transmembrane</keyword>
<dbReference type="SUPFAM" id="SSF142338">
    <property type="entry name" value="CofD-like"/>
    <property type="match status" value="1"/>
</dbReference>
<keyword evidence="3" id="KW-1133">Transmembrane helix</keyword>
<evidence type="ECO:0000313" key="5">
    <source>
        <dbReference type="Proteomes" id="UP000238937"/>
    </source>
</evidence>
<evidence type="ECO:0000256" key="3">
    <source>
        <dbReference type="SAM" id="Phobius"/>
    </source>
</evidence>
<dbReference type="GO" id="GO:0008360">
    <property type="term" value="P:regulation of cell shape"/>
    <property type="evidence" value="ECO:0007669"/>
    <property type="project" value="UniProtKB-UniRule"/>
</dbReference>
<dbReference type="EMBL" id="PVWO01000009">
    <property type="protein sequence ID" value="PSB59280.1"/>
    <property type="molecule type" value="Genomic_DNA"/>
</dbReference>
<evidence type="ECO:0000313" key="4">
    <source>
        <dbReference type="EMBL" id="PSB59280.1"/>
    </source>
</evidence>
<dbReference type="OrthoDB" id="9783842at2"/>